<evidence type="ECO:0000313" key="1">
    <source>
        <dbReference type="EMBL" id="EBS2524766.1"/>
    </source>
</evidence>
<protein>
    <submittedName>
        <fullName evidence="1">Hydrogenase 1 maturation protease</fullName>
    </submittedName>
</protein>
<sequence>HLDDYGGSLSEIARDQLPAAEQAALAQLAAWGIVPQANEVARCLNYKCLSMENYEGVRIRQYQTRLEGKRSGE</sequence>
<dbReference type="GO" id="GO:0008233">
    <property type="term" value="F:peptidase activity"/>
    <property type="evidence" value="ECO:0007669"/>
    <property type="project" value="UniProtKB-KW"/>
</dbReference>
<feature type="non-terminal residue" evidence="1">
    <location>
        <position position="1"/>
    </location>
</feature>
<proteinExistence type="predicted"/>
<gene>
    <name evidence="1" type="ORF">DRV16_23920</name>
</gene>
<name>A0A5U9KLU0_SALIN</name>
<reference evidence="1" key="1">
    <citation type="submission" date="2018-07" db="EMBL/GenBank/DDBJ databases">
        <authorList>
            <person name="Ashton P.M."/>
            <person name="Dallman T."/>
            <person name="Nair S."/>
            <person name="De Pinna E."/>
            <person name="Peters T."/>
            <person name="Grant K."/>
        </authorList>
    </citation>
    <scope>NUCLEOTIDE SEQUENCE</scope>
    <source>
        <strain evidence="1">505460</strain>
    </source>
</reference>
<comment type="caution">
    <text evidence="1">The sequence shown here is derived from an EMBL/GenBank/DDBJ whole genome shotgun (WGS) entry which is preliminary data.</text>
</comment>
<dbReference type="GO" id="GO:0006508">
    <property type="term" value="P:proteolysis"/>
    <property type="evidence" value="ECO:0007669"/>
    <property type="project" value="UniProtKB-KW"/>
</dbReference>
<dbReference type="EMBL" id="AAGUXB010000121">
    <property type="protein sequence ID" value="EBS2524766.1"/>
    <property type="molecule type" value="Genomic_DNA"/>
</dbReference>
<dbReference type="AlphaFoldDB" id="A0A5U9KLU0"/>
<organism evidence="1">
    <name type="scientific">Salmonella infantis</name>
    <dbReference type="NCBI Taxonomy" id="595"/>
    <lineage>
        <taxon>Bacteria</taxon>
        <taxon>Pseudomonadati</taxon>
        <taxon>Pseudomonadota</taxon>
        <taxon>Gammaproteobacteria</taxon>
        <taxon>Enterobacterales</taxon>
        <taxon>Enterobacteriaceae</taxon>
        <taxon>Salmonella</taxon>
    </lineage>
</organism>
<accession>A0A5U9KLU0</accession>
<keyword evidence="1" id="KW-0378">Hydrolase</keyword>
<keyword evidence="1" id="KW-0645">Protease</keyword>